<name>A0A0E9V0H1_ANGAN</name>
<reference evidence="1" key="1">
    <citation type="submission" date="2014-11" db="EMBL/GenBank/DDBJ databases">
        <authorList>
            <person name="Amaro Gonzalez C."/>
        </authorList>
    </citation>
    <scope>NUCLEOTIDE SEQUENCE</scope>
</reference>
<reference evidence="1" key="2">
    <citation type="journal article" date="2015" name="Fish Shellfish Immunol.">
        <title>Early steps in the European eel (Anguilla anguilla)-Vibrio vulnificus interaction in the gills: Role of the RtxA13 toxin.</title>
        <authorList>
            <person name="Callol A."/>
            <person name="Pajuelo D."/>
            <person name="Ebbesson L."/>
            <person name="Teles M."/>
            <person name="MacKenzie S."/>
            <person name="Amaro C."/>
        </authorList>
    </citation>
    <scope>NUCLEOTIDE SEQUENCE</scope>
</reference>
<accession>A0A0E9V0H1</accession>
<dbReference type="AlphaFoldDB" id="A0A0E9V0H1"/>
<protein>
    <submittedName>
        <fullName evidence="1">Uncharacterized protein</fullName>
    </submittedName>
</protein>
<organism evidence="1">
    <name type="scientific">Anguilla anguilla</name>
    <name type="common">European freshwater eel</name>
    <name type="synonym">Muraena anguilla</name>
    <dbReference type="NCBI Taxonomy" id="7936"/>
    <lineage>
        <taxon>Eukaryota</taxon>
        <taxon>Metazoa</taxon>
        <taxon>Chordata</taxon>
        <taxon>Craniata</taxon>
        <taxon>Vertebrata</taxon>
        <taxon>Euteleostomi</taxon>
        <taxon>Actinopterygii</taxon>
        <taxon>Neopterygii</taxon>
        <taxon>Teleostei</taxon>
        <taxon>Anguilliformes</taxon>
        <taxon>Anguillidae</taxon>
        <taxon>Anguilla</taxon>
    </lineage>
</organism>
<proteinExistence type="predicted"/>
<sequence length="17" mass="1946">MSIKGPTKVNISIFYFT</sequence>
<evidence type="ECO:0000313" key="1">
    <source>
        <dbReference type="EMBL" id="JAH71491.1"/>
    </source>
</evidence>
<dbReference type="EMBL" id="GBXM01037086">
    <property type="protein sequence ID" value="JAH71491.1"/>
    <property type="molecule type" value="Transcribed_RNA"/>
</dbReference>